<sequence>MNTRFLILSAMGLLLAASPSTFAQKKTQAKKTVQTQKKLSPLPTPFIGKWYHYDQKDEMEITVEFRKNAQAKLEANAFSEGNLSVYTGFCTPGNKDGEIRYGIDLTLNDDKIPHKGTFSANIDNDGKLHLKPSANLPSLMDRGKSYTFFCKDKPLTFYYPARKINIKEFILQLTPFIGNSDVKEMFRLLKWGTPLPPDQWVEGITTDQKNLYISYKAKEGANKNPQLDYKHSGEPFTTDVECKIWKYKNSPDYLVGITSLTLSDMVNTSSLTFFRYNPTEHTLEFPLPEDILPGMLKISSSPYENSNYAVRFGAKNDEIEIISLSTENKDKKSPRYRWNGEKFVKK</sequence>
<name>A0A6P1QWG0_9FLAO</name>
<dbReference type="RefSeq" id="WP_160224082.1">
    <property type="nucleotide sequence ID" value="NZ_CP029149.1"/>
</dbReference>
<dbReference type="Proteomes" id="UP000464318">
    <property type="component" value="Chromosome"/>
</dbReference>
<protein>
    <submittedName>
        <fullName evidence="1">Uncharacterized protein</fullName>
    </submittedName>
</protein>
<dbReference type="OrthoDB" id="1776264at2"/>
<keyword evidence="2" id="KW-1185">Reference proteome</keyword>
<dbReference type="AlphaFoldDB" id="A0A6P1QWG0"/>
<dbReference type="KEGG" id="bcad:DBX24_04415"/>
<gene>
    <name evidence="1" type="ORF">DBX24_04415</name>
</gene>
<evidence type="ECO:0000313" key="1">
    <source>
        <dbReference type="EMBL" id="QHN65191.1"/>
    </source>
</evidence>
<accession>A0A6P1QWG0</accession>
<organism evidence="1 2">
    <name type="scientific">Bergeyella cardium</name>
    <dbReference type="NCBI Taxonomy" id="1585976"/>
    <lineage>
        <taxon>Bacteria</taxon>
        <taxon>Pseudomonadati</taxon>
        <taxon>Bacteroidota</taxon>
        <taxon>Flavobacteriia</taxon>
        <taxon>Flavobacteriales</taxon>
        <taxon>Weeksellaceae</taxon>
        <taxon>Bergeyella</taxon>
    </lineage>
</organism>
<reference evidence="1 2" key="1">
    <citation type="submission" date="2018-04" db="EMBL/GenBank/DDBJ databases">
        <title>Characteristic and Complete Genome Sequencing of A Novel Member of Infective Endocarditis Causative Bacteria: Bergeyella cardium QL-PH.</title>
        <authorList>
            <person name="Pan H."/>
            <person name="Sun E."/>
            <person name="Zhang Y."/>
        </authorList>
    </citation>
    <scope>NUCLEOTIDE SEQUENCE [LARGE SCALE GENOMIC DNA]</scope>
    <source>
        <strain evidence="1 2">HPQL</strain>
    </source>
</reference>
<proteinExistence type="predicted"/>
<evidence type="ECO:0000313" key="2">
    <source>
        <dbReference type="Proteomes" id="UP000464318"/>
    </source>
</evidence>
<dbReference type="EMBL" id="CP029149">
    <property type="protein sequence ID" value="QHN65191.1"/>
    <property type="molecule type" value="Genomic_DNA"/>
</dbReference>